<protein>
    <submittedName>
        <fullName evidence="2">Uncharacterized protein</fullName>
    </submittedName>
</protein>
<keyword evidence="1" id="KW-0812">Transmembrane</keyword>
<gene>
    <name evidence="2" type="ORF">ALSL_0851</name>
</gene>
<dbReference type="EMBL" id="AP018560">
    <property type="protein sequence ID" value="BBD79516.1"/>
    <property type="molecule type" value="Genomic_DNA"/>
</dbReference>
<evidence type="ECO:0000256" key="1">
    <source>
        <dbReference type="SAM" id="Phobius"/>
    </source>
</evidence>
<keyword evidence="1" id="KW-1133">Transmembrane helix</keyword>
<sequence>MHATTTRRLEDFKVPVKLKLAGLWTSVMVCYLYNDYFNLYVPGTLKSMLDRPATQGMLLGYMAMTIGACLMPALSLLLKPAPSRWLNIVLGLAYTAILILLMPGTWLFYQAMSVVEIVLQLTAAWQAWRWPRADAAA</sequence>
<feature type="transmembrane region" description="Helical" evidence="1">
    <location>
        <begin position="57"/>
        <end position="78"/>
    </location>
</feature>
<reference evidence="3" key="1">
    <citation type="submission" date="2018-04" db="EMBL/GenBank/DDBJ databases">
        <authorList>
            <person name="Watanabe M."/>
            <person name="Kojima H."/>
        </authorList>
    </citation>
    <scope>NUCLEOTIDE SEQUENCE [LARGE SCALE GENOMIC DNA]</scope>
    <source>
        <strain evidence="3">Dysh456</strain>
    </source>
</reference>
<dbReference type="AlphaFoldDB" id="A0A2Z6E375"/>
<evidence type="ECO:0000313" key="2">
    <source>
        <dbReference type="EMBL" id="BBD79516.1"/>
    </source>
</evidence>
<dbReference type="OrthoDB" id="1551186at2"/>
<accession>A0A2Z6E375</accession>
<keyword evidence="3" id="KW-1185">Reference proteome</keyword>
<feature type="transmembrane region" description="Helical" evidence="1">
    <location>
        <begin position="85"/>
        <end position="109"/>
    </location>
</feature>
<dbReference type="RefSeq" id="WP_126536731.1">
    <property type="nucleotide sequence ID" value="NZ_AP018560.1"/>
</dbReference>
<feature type="transmembrane region" description="Helical" evidence="1">
    <location>
        <begin position="20"/>
        <end position="37"/>
    </location>
</feature>
<dbReference type="InterPro" id="IPR046289">
    <property type="entry name" value="DUF6326"/>
</dbReference>
<dbReference type="KEGG" id="rbd:ALSL_0851"/>
<evidence type="ECO:0000313" key="3">
    <source>
        <dbReference type="Proteomes" id="UP000270530"/>
    </source>
</evidence>
<reference evidence="3" key="2">
    <citation type="submission" date="2018-06" db="EMBL/GenBank/DDBJ databases">
        <title>Genome sequence of Rhodanobacteraceae bacterium strain Dysh456.</title>
        <authorList>
            <person name="Fukui M."/>
        </authorList>
    </citation>
    <scope>NUCLEOTIDE SEQUENCE [LARGE SCALE GENOMIC DNA]</scope>
    <source>
        <strain evidence="3">Dysh456</strain>
    </source>
</reference>
<name>A0A2Z6E375_9GAMM</name>
<dbReference type="Proteomes" id="UP000270530">
    <property type="component" value="Chromosome"/>
</dbReference>
<keyword evidence="1" id="KW-0472">Membrane</keyword>
<dbReference type="Pfam" id="PF19851">
    <property type="entry name" value="DUF6326"/>
    <property type="match status" value="1"/>
</dbReference>
<proteinExistence type="predicted"/>
<organism evidence="2 3">
    <name type="scientific">Aerosticca soli</name>
    <dbReference type="NCBI Taxonomy" id="2010829"/>
    <lineage>
        <taxon>Bacteria</taxon>
        <taxon>Pseudomonadati</taxon>
        <taxon>Pseudomonadota</taxon>
        <taxon>Gammaproteobacteria</taxon>
        <taxon>Lysobacterales</taxon>
        <taxon>Rhodanobacteraceae</taxon>
        <taxon>Aerosticca</taxon>
    </lineage>
</organism>